<dbReference type="STRING" id="119641.SAMN05421842_12452"/>
<feature type="chain" id="PRO_5011669824" evidence="2">
    <location>
        <begin position="29"/>
        <end position="399"/>
    </location>
</feature>
<keyword evidence="1 2" id="KW-0732">Signal</keyword>
<dbReference type="Gene3D" id="2.70.70.10">
    <property type="entry name" value="Glucose Permease (Domain IIA)"/>
    <property type="match status" value="1"/>
</dbReference>
<dbReference type="GO" id="GO:0004222">
    <property type="term" value="F:metalloendopeptidase activity"/>
    <property type="evidence" value="ECO:0007669"/>
    <property type="project" value="TreeGrafter"/>
</dbReference>
<reference evidence="4 5" key="1">
    <citation type="submission" date="2016-10" db="EMBL/GenBank/DDBJ databases">
        <authorList>
            <person name="de Groot N.N."/>
        </authorList>
    </citation>
    <scope>NUCLEOTIDE SEQUENCE [LARGE SCALE GENOMIC DNA]</scope>
    <source>
        <strain evidence="4 5">DSM 12992</strain>
    </source>
</reference>
<gene>
    <name evidence="4" type="ORF">SAMN05421842_12452</name>
</gene>
<keyword evidence="5" id="KW-1185">Reference proteome</keyword>
<evidence type="ECO:0000259" key="3">
    <source>
        <dbReference type="PROSITE" id="PS51109"/>
    </source>
</evidence>
<dbReference type="EMBL" id="FOMG01000024">
    <property type="protein sequence ID" value="SFD19914.1"/>
    <property type="molecule type" value="Genomic_DNA"/>
</dbReference>
<dbReference type="InterPro" id="IPR011055">
    <property type="entry name" value="Dup_hybrid_motif"/>
</dbReference>
<evidence type="ECO:0000256" key="2">
    <source>
        <dbReference type="SAM" id="SignalP"/>
    </source>
</evidence>
<organism evidence="4 5">
    <name type="scientific">Clostridium uliginosum</name>
    <dbReference type="NCBI Taxonomy" id="119641"/>
    <lineage>
        <taxon>Bacteria</taxon>
        <taxon>Bacillati</taxon>
        <taxon>Bacillota</taxon>
        <taxon>Clostridia</taxon>
        <taxon>Eubacteriales</taxon>
        <taxon>Clostridiaceae</taxon>
        <taxon>Clostridium</taxon>
    </lineage>
</organism>
<name>A0A1I1QCN9_9CLOT</name>
<dbReference type="InterPro" id="IPR011098">
    <property type="entry name" value="G5_dom"/>
</dbReference>
<dbReference type="Gene3D" id="2.20.230.10">
    <property type="entry name" value="Resuscitation-promoting factor rpfb"/>
    <property type="match status" value="1"/>
</dbReference>
<dbReference type="Proteomes" id="UP000199263">
    <property type="component" value="Unassembled WGS sequence"/>
</dbReference>
<dbReference type="PROSITE" id="PS51109">
    <property type="entry name" value="G5"/>
    <property type="match status" value="1"/>
</dbReference>
<dbReference type="InterPro" id="IPR016047">
    <property type="entry name" value="M23ase_b-sheet_dom"/>
</dbReference>
<dbReference type="Pfam" id="PF07501">
    <property type="entry name" value="G5"/>
    <property type="match status" value="1"/>
</dbReference>
<dbReference type="Pfam" id="PF01551">
    <property type="entry name" value="Peptidase_M23"/>
    <property type="match status" value="1"/>
</dbReference>
<evidence type="ECO:0000256" key="1">
    <source>
        <dbReference type="ARBA" id="ARBA00022729"/>
    </source>
</evidence>
<evidence type="ECO:0000313" key="4">
    <source>
        <dbReference type="EMBL" id="SFD19914.1"/>
    </source>
</evidence>
<protein>
    <submittedName>
        <fullName evidence="4">G5 domain-containing protein</fullName>
    </submittedName>
</protein>
<dbReference type="InterPro" id="IPR050570">
    <property type="entry name" value="Cell_wall_metabolism_enzyme"/>
</dbReference>
<proteinExistence type="predicted"/>
<dbReference type="OrthoDB" id="9809488at2"/>
<evidence type="ECO:0000313" key="5">
    <source>
        <dbReference type="Proteomes" id="UP000199263"/>
    </source>
</evidence>
<feature type="signal peptide" evidence="2">
    <location>
        <begin position="1"/>
        <end position="28"/>
    </location>
</feature>
<accession>A0A1I1QCN9</accession>
<dbReference type="SMART" id="SM01208">
    <property type="entry name" value="G5"/>
    <property type="match status" value="1"/>
</dbReference>
<dbReference type="RefSeq" id="WP_090093041.1">
    <property type="nucleotide sequence ID" value="NZ_FOMG01000024.1"/>
</dbReference>
<dbReference type="SUPFAM" id="SSF51261">
    <property type="entry name" value="Duplicated hybrid motif"/>
    <property type="match status" value="1"/>
</dbReference>
<feature type="domain" description="G5" evidence="3">
    <location>
        <begin position="189"/>
        <end position="269"/>
    </location>
</feature>
<dbReference type="AlphaFoldDB" id="A0A1I1QCN9"/>
<dbReference type="PANTHER" id="PTHR21666">
    <property type="entry name" value="PEPTIDASE-RELATED"/>
    <property type="match status" value="1"/>
</dbReference>
<sequence>MNTRKIKKIKLIICIIFLFNSVSLIVNADVNRIYEAYVDDRLVGYVDNKKEFKDVYKEFKEKLSNRIGTGIIKTKKVKFKNTREQVEAFTKEQIEKNIMQTMDAEIDAKIINVNNKNCGIIVNKEEGNEILKSLTRYYLNNLKADEKNIIEINVDADIKYIDTKVAVSKLNNVKQIVDNINNDNSIKNDIKIEVKLKEDKEVIIDPKTKIQLDESMYIGENKVIEGEAGSKNVIAEVVYCNGTKTREKIISENIIKQAKDRLEYRGVKTPIGNNIAFLERPTRGGGITSKFGARWGRNHNGIDIAGNIGEPVTAAYNGVIEEAGWVNGYGNMIMIKHEDSIDTIYGHLSTIKVNKGQQVQKGDIIGEVGNTGRSTGPHLHFELRSKGSPINPESYILGI</sequence>
<dbReference type="PANTHER" id="PTHR21666:SF270">
    <property type="entry name" value="MUREIN HYDROLASE ACTIVATOR ENVC"/>
    <property type="match status" value="1"/>
</dbReference>
<dbReference type="CDD" id="cd12797">
    <property type="entry name" value="M23_peptidase"/>
    <property type="match status" value="1"/>
</dbReference>